<accession>A0AAV7VVD3</accession>
<proteinExistence type="predicted"/>
<feature type="region of interest" description="Disordered" evidence="1">
    <location>
        <begin position="1"/>
        <end position="27"/>
    </location>
</feature>
<name>A0AAV7VVD3_PLEWA</name>
<protein>
    <submittedName>
        <fullName evidence="2">Uncharacterized protein</fullName>
    </submittedName>
</protein>
<dbReference type="EMBL" id="JANPWB010000003">
    <property type="protein sequence ID" value="KAJ1204212.1"/>
    <property type="molecule type" value="Genomic_DNA"/>
</dbReference>
<sequence>MFRSDVPPLAGPRKLSVSRYPSHAAENGDWKKDPWIFRVLSARLKRILVAPKGQSSALMSLCLQQLVSGGKWEVGAVHLASPLPSIPPTPTQSMLFSGERRRGVGLHRSVRNAQRL</sequence>
<keyword evidence="3" id="KW-1185">Reference proteome</keyword>
<dbReference type="AlphaFoldDB" id="A0AAV7VVD3"/>
<organism evidence="2 3">
    <name type="scientific">Pleurodeles waltl</name>
    <name type="common">Iberian ribbed newt</name>
    <dbReference type="NCBI Taxonomy" id="8319"/>
    <lineage>
        <taxon>Eukaryota</taxon>
        <taxon>Metazoa</taxon>
        <taxon>Chordata</taxon>
        <taxon>Craniata</taxon>
        <taxon>Vertebrata</taxon>
        <taxon>Euteleostomi</taxon>
        <taxon>Amphibia</taxon>
        <taxon>Batrachia</taxon>
        <taxon>Caudata</taxon>
        <taxon>Salamandroidea</taxon>
        <taxon>Salamandridae</taxon>
        <taxon>Pleurodelinae</taxon>
        <taxon>Pleurodeles</taxon>
    </lineage>
</organism>
<reference evidence="2" key="1">
    <citation type="journal article" date="2022" name="bioRxiv">
        <title>Sequencing and chromosome-scale assembly of the giantPleurodeles waltlgenome.</title>
        <authorList>
            <person name="Brown T."/>
            <person name="Elewa A."/>
            <person name="Iarovenko S."/>
            <person name="Subramanian E."/>
            <person name="Araus A.J."/>
            <person name="Petzold A."/>
            <person name="Susuki M."/>
            <person name="Suzuki K.-i.T."/>
            <person name="Hayashi T."/>
            <person name="Toyoda A."/>
            <person name="Oliveira C."/>
            <person name="Osipova E."/>
            <person name="Leigh N.D."/>
            <person name="Simon A."/>
            <person name="Yun M.H."/>
        </authorList>
    </citation>
    <scope>NUCLEOTIDE SEQUENCE</scope>
    <source>
        <strain evidence="2">20211129_DDA</strain>
        <tissue evidence="2">Liver</tissue>
    </source>
</reference>
<comment type="caution">
    <text evidence="2">The sequence shown here is derived from an EMBL/GenBank/DDBJ whole genome shotgun (WGS) entry which is preliminary data.</text>
</comment>
<gene>
    <name evidence="2" type="ORF">NDU88_007993</name>
</gene>
<evidence type="ECO:0000256" key="1">
    <source>
        <dbReference type="SAM" id="MobiDB-lite"/>
    </source>
</evidence>
<dbReference type="Proteomes" id="UP001066276">
    <property type="component" value="Chromosome 2_1"/>
</dbReference>
<evidence type="ECO:0000313" key="2">
    <source>
        <dbReference type="EMBL" id="KAJ1204212.1"/>
    </source>
</evidence>
<evidence type="ECO:0000313" key="3">
    <source>
        <dbReference type="Proteomes" id="UP001066276"/>
    </source>
</evidence>